<name>A0A819ZD12_9BILA</name>
<evidence type="ECO:0000313" key="1">
    <source>
        <dbReference type="EMBL" id="CAF4161840.1"/>
    </source>
</evidence>
<reference evidence="1" key="1">
    <citation type="submission" date="2021-02" db="EMBL/GenBank/DDBJ databases">
        <authorList>
            <person name="Nowell W R."/>
        </authorList>
    </citation>
    <scope>NUCLEOTIDE SEQUENCE</scope>
</reference>
<proteinExistence type="predicted"/>
<evidence type="ECO:0000313" key="2">
    <source>
        <dbReference type="Proteomes" id="UP000663836"/>
    </source>
</evidence>
<organism evidence="1 2">
    <name type="scientific">Rotaria sordida</name>
    <dbReference type="NCBI Taxonomy" id="392033"/>
    <lineage>
        <taxon>Eukaryota</taxon>
        <taxon>Metazoa</taxon>
        <taxon>Spiralia</taxon>
        <taxon>Gnathifera</taxon>
        <taxon>Rotifera</taxon>
        <taxon>Eurotatoria</taxon>
        <taxon>Bdelloidea</taxon>
        <taxon>Philodinida</taxon>
        <taxon>Philodinidae</taxon>
        <taxon>Rotaria</taxon>
    </lineage>
</organism>
<dbReference type="Proteomes" id="UP000663836">
    <property type="component" value="Unassembled WGS sequence"/>
</dbReference>
<dbReference type="EMBL" id="CAJOBD010011056">
    <property type="protein sequence ID" value="CAF4161840.1"/>
    <property type="molecule type" value="Genomic_DNA"/>
</dbReference>
<sequence>MLNLNRLMQEKLYAMYQNEEEHENEDLLTLDEKKKKFDEYKQIHDKQQIDLTTKRNNFNQMRGMNTQKINVIRRQIDSTRICQTQLNTMNINSQIFPK</sequence>
<protein>
    <submittedName>
        <fullName evidence="1">Uncharacterized protein</fullName>
    </submittedName>
</protein>
<comment type="caution">
    <text evidence="1">The sequence shown here is derived from an EMBL/GenBank/DDBJ whole genome shotgun (WGS) entry which is preliminary data.</text>
</comment>
<dbReference type="AlphaFoldDB" id="A0A819ZD12"/>
<accession>A0A819ZD12</accession>
<gene>
    <name evidence="1" type="ORF">JBS370_LOCUS34547</name>
</gene>